<evidence type="ECO:0000259" key="2">
    <source>
        <dbReference type="Pfam" id="PF24802"/>
    </source>
</evidence>
<keyword evidence="4" id="KW-1185">Reference proteome</keyword>
<dbReference type="PANTHER" id="PTHR37013:SF3">
    <property type="entry name" value="INTEGRAL MEMBRANE PROTEIN (AFU_ORTHOLOGUE AFUA_1G05950)"/>
    <property type="match status" value="1"/>
</dbReference>
<sequence length="255" mass="29410">MYNVLEIYVLIFTTFQRRWGRYFWSMLVANTGILLHACGSLGRFLQPTRTPIPGAFAHIGWYCMVTGQSVVLWSRLHLVVYNRITIRLVLAMICASFIFVHIPQTVLFAGLWTSDDPVWTERFRIFEKVSLMVFTVQETIITGIFVRAGFRNFKSLFEFKAREARSLLSYLVSMFMLVFLLDTGLVILEYMGLFVFQTTSKAIVYSIKLKVEFAVLQKLLAFTKMKYCDCSLLDDIPQAKTKTITDNTTFATMTP</sequence>
<organism evidence="3 4">
    <name type="scientific">Colletotrichum spaethianum</name>
    <dbReference type="NCBI Taxonomy" id="700344"/>
    <lineage>
        <taxon>Eukaryota</taxon>
        <taxon>Fungi</taxon>
        <taxon>Dikarya</taxon>
        <taxon>Ascomycota</taxon>
        <taxon>Pezizomycotina</taxon>
        <taxon>Sordariomycetes</taxon>
        <taxon>Hypocreomycetidae</taxon>
        <taxon>Glomerellales</taxon>
        <taxon>Glomerellaceae</taxon>
        <taxon>Colletotrichum</taxon>
        <taxon>Colletotrichum spaethianum species complex</taxon>
    </lineage>
</organism>
<keyword evidence="1" id="KW-0812">Transmembrane</keyword>
<dbReference type="RefSeq" id="XP_049133386.1">
    <property type="nucleotide sequence ID" value="XM_049277429.1"/>
</dbReference>
<protein>
    <recommendedName>
        <fullName evidence="2">DUF7703 domain-containing protein</fullName>
    </recommendedName>
</protein>
<keyword evidence="1" id="KW-0472">Membrane</keyword>
<dbReference type="PANTHER" id="PTHR37013">
    <property type="entry name" value="INTEGRAL MEMBRANE PROTEIN (AFU_ORTHOLOGUE AFUA_1G05950)-RELATED"/>
    <property type="match status" value="1"/>
</dbReference>
<dbReference type="AlphaFoldDB" id="A0AA37PEX1"/>
<comment type="caution">
    <text evidence="3">The sequence shown here is derived from an EMBL/GenBank/DDBJ whole genome shotgun (WGS) entry which is preliminary data.</text>
</comment>
<dbReference type="EMBL" id="BQXU01000043">
    <property type="protein sequence ID" value="GKT51036.1"/>
    <property type="molecule type" value="Genomic_DNA"/>
</dbReference>
<dbReference type="GeneID" id="73332019"/>
<evidence type="ECO:0000313" key="3">
    <source>
        <dbReference type="EMBL" id="GKT51036.1"/>
    </source>
</evidence>
<keyword evidence="1" id="KW-1133">Transmembrane helix</keyword>
<dbReference type="Pfam" id="PF24802">
    <property type="entry name" value="DUF7703"/>
    <property type="match status" value="1"/>
</dbReference>
<feature type="transmembrane region" description="Helical" evidence="1">
    <location>
        <begin position="129"/>
        <end position="146"/>
    </location>
</feature>
<reference evidence="3 4" key="1">
    <citation type="submission" date="2022-03" db="EMBL/GenBank/DDBJ databases">
        <title>Genome data of Colletotrichum spp.</title>
        <authorList>
            <person name="Utami Y.D."/>
            <person name="Hiruma K."/>
        </authorList>
    </citation>
    <scope>NUCLEOTIDE SEQUENCE [LARGE SCALE GENOMIC DNA]</scope>
    <source>
        <strain evidence="3 4">MAFF 239500</strain>
    </source>
</reference>
<dbReference type="Proteomes" id="UP001055115">
    <property type="component" value="Unassembled WGS sequence"/>
</dbReference>
<dbReference type="InterPro" id="IPR056120">
    <property type="entry name" value="DUF7703"/>
</dbReference>
<gene>
    <name evidence="3" type="ORF">ColSpa_11217</name>
</gene>
<feature type="transmembrane region" description="Helical" evidence="1">
    <location>
        <begin position="88"/>
        <end position="109"/>
    </location>
</feature>
<accession>A0AA37PEX1</accession>
<evidence type="ECO:0000313" key="4">
    <source>
        <dbReference type="Proteomes" id="UP001055115"/>
    </source>
</evidence>
<feature type="transmembrane region" description="Helical" evidence="1">
    <location>
        <begin position="167"/>
        <end position="188"/>
    </location>
</feature>
<proteinExistence type="predicted"/>
<feature type="transmembrane region" description="Helical" evidence="1">
    <location>
        <begin position="22"/>
        <end position="44"/>
    </location>
</feature>
<evidence type="ECO:0000256" key="1">
    <source>
        <dbReference type="SAM" id="Phobius"/>
    </source>
</evidence>
<feature type="transmembrane region" description="Helical" evidence="1">
    <location>
        <begin position="56"/>
        <end position="76"/>
    </location>
</feature>
<feature type="domain" description="DUF7703" evidence="2">
    <location>
        <begin position="2"/>
        <end position="230"/>
    </location>
</feature>
<name>A0AA37PEX1_9PEZI</name>